<dbReference type="InterPro" id="IPR014017">
    <property type="entry name" value="DNA_helicase_UvrD-like_C"/>
</dbReference>
<dbReference type="InterPro" id="IPR038726">
    <property type="entry name" value="PDDEXK_AddAB-type"/>
</dbReference>
<organism evidence="18 19">
    <name type="scientific">Nitrosomonas halophila</name>
    <dbReference type="NCBI Taxonomy" id="44576"/>
    <lineage>
        <taxon>Bacteria</taxon>
        <taxon>Pseudomonadati</taxon>
        <taxon>Pseudomonadota</taxon>
        <taxon>Betaproteobacteria</taxon>
        <taxon>Nitrosomonadales</taxon>
        <taxon>Nitrosomonadaceae</taxon>
        <taxon>Nitrosomonas</taxon>
    </lineage>
</organism>
<dbReference type="RefSeq" id="WP_176973911.1">
    <property type="nucleotide sequence ID" value="NZ_FNOY01000009.1"/>
</dbReference>
<dbReference type="InterPro" id="IPR014016">
    <property type="entry name" value="UvrD-like_ATP-bd"/>
</dbReference>
<feature type="domain" description="UvrD-like helicase C-terminal" evidence="17">
    <location>
        <begin position="510"/>
        <end position="776"/>
    </location>
</feature>
<evidence type="ECO:0000256" key="12">
    <source>
        <dbReference type="ARBA" id="ARBA00034808"/>
    </source>
</evidence>
<keyword evidence="6 18" id="KW-0269">Exonuclease</keyword>
<dbReference type="STRING" id="44576.SAMN05421881_100925"/>
<evidence type="ECO:0000259" key="16">
    <source>
        <dbReference type="PROSITE" id="PS51198"/>
    </source>
</evidence>
<dbReference type="Proteomes" id="UP000198640">
    <property type="component" value="Unassembled WGS sequence"/>
</dbReference>
<name>A0A1H3ETU8_9PROT</name>
<reference evidence="18 19" key="1">
    <citation type="submission" date="2016-10" db="EMBL/GenBank/DDBJ databases">
        <authorList>
            <person name="de Groot N.N."/>
        </authorList>
    </citation>
    <scope>NUCLEOTIDE SEQUENCE [LARGE SCALE GENOMIC DNA]</scope>
    <source>
        <strain evidence="18 19">Nm1</strain>
    </source>
</reference>
<dbReference type="GO" id="GO:0000725">
    <property type="term" value="P:recombinational repair"/>
    <property type="evidence" value="ECO:0007669"/>
    <property type="project" value="TreeGrafter"/>
</dbReference>
<keyword evidence="7 15" id="KW-0067">ATP-binding</keyword>
<dbReference type="Gene3D" id="3.40.50.300">
    <property type="entry name" value="P-loop containing nucleotide triphosphate hydrolases"/>
    <property type="match status" value="4"/>
</dbReference>
<evidence type="ECO:0000256" key="6">
    <source>
        <dbReference type="ARBA" id="ARBA00022839"/>
    </source>
</evidence>
<keyword evidence="4 15" id="KW-0378">Hydrolase</keyword>
<evidence type="ECO:0000256" key="7">
    <source>
        <dbReference type="ARBA" id="ARBA00022840"/>
    </source>
</evidence>
<keyword evidence="19" id="KW-1185">Reference proteome</keyword>
<evidence type="ECO:0000256" key="9">
    <source>
        <dbReference type="ARBA" id="ARBA00023204"/>
    </source>
</evidence>
<evidence type="ECO:0000256" key="3">
    <source>
        <dbReference type="ARBA" id="ARBA00022763"/>
    </source>
</evidence>
<dbReference type="InterPro" id="IPR000212">
    <property type="entry name" value="DNA_helicase_UvrD/REP"/>
</dbReference>
<evidence type="ECO:0000256" key="14">
    <source>
        <dbReference type="ARBA" id="ARBA00048988"/>
    </source>
</evidence>
<keyword evidence="8" id="KW-0238">DNA-binding</keyword>
<dbReference type="SUPFAM" id="SSF52540">
    <property type="entry name" value="P-loop containing nucleoside triphosphate hydrolases"/>
    <property type="match status" value="1"/>
</dbReference>
<dbReference type="GO" id="GO:0003677">
    <property type="term" value="F:DNA binding"/>
    <property type="evidence" value="ECO:0007669"/>
    <property type="project" value="UniProtKB-KW"/>
</dbReference>
<keyword evidence="3" id="KW-0227">DNA damage</keyword>
<keyword evidence="9" id="KW-0234">DNA repair</keyword>
<evidence type="ECO:0000259" key="17">
    <source>
        <dbReference type="PROSITE" id="PS51217"/>
    </source>
</evidence>
<comment type="catalytic activity">
    <reaction evidence="14">
        <text>ATP + H2O = ADP + phosphate + H(+)</text>
        <dbReference type="Rhea" id="RHEA:13065"/>
        <dbReference type="ChEBI" id="CHEBI:15377"/>
        <dbReference type="ChEBI" id="CHEBI:15378"/>
        <dbReference type="ChEBI" id="CHEBI:30616"/>
        <dbReference type="ChEBI" id="CHEBI:43474"/>
        <dbReference type="ChEBI" id="CHEBI:456216"/>
        <dbReference type="EC" id="5.6.2.4"/>
    </reaction>
</comment>
<evidence type="ECO:0000256" key="5">
    <source>
        <dbReference type="ARBA" id="ARBA00022806"/>
    </source>
</evidence>
<keyword evidence="5 15" id="KW-0347">Helicase</keyword>
<keyword evidence="10" id="KW-0413">Isomerase</keyword>
<evidence type="ECO:0000313" key="19">
    <source>
        <dbReference type="Proteomes" id="UP000198640"/>
    </source>
</evidence>
<dbReference type="Pfam" id="PF12705">
    <property type="entry name" value="PDDEXK_1"/>
    <property type="match status" value="1"/>
</dbReference>
<dbReference type="Gene3D" id="1.10.486.10">
    <property type="entry name" value="PCRA, domain 4"/>
    <property type="match status" value="1"/>
</dbReference>
<dbReference type="AlphaFoldDB" id="A0A1H3ETU8"/>
<evidence type="ECO:0000256" key="13">
    <source>
        <dbReference type="ARBA" id="ARBA00034923"/>
    </source>
</evidence>
<evidence type="ECO:0000256" key="2">
    <source>
        <dbReference type="ARBA" id="ARBA00022741"/>
    </source>
</evidence>
<protein>
    <recommendedName>
        <fullName evidence="12">DNA 3'-5' helicase</fullName>
        <ecNumber evidence="12">5.6.2.4</ecNumber>
    </recommendedName>
    <alternativeName>
        <fullName evidence="13">DNA 3'-5' helicase II</fullName>
    </alternativeName>
</protein>
<evidence type="ECO:0000256" key="11">
    <source>
        <dbReference type="ARBA" id="ARBA00034617"/>
    </source>
</evidence>
<dbReference type="InterPro" id="IPR011604">
    <property type="entry name" value="PDDEXK-like_dom_sf"/>
</dbReference>
<evidence type="ECO:0000256" key="8">
    <source>
        <dbReference type="ARBA" id="ARBA00023125"/>
    </source>
</evidence>
<accession>A0A1H3ETU8</accession>
<dbReference type="GO" id="GO:0005524">
    <property type="term" value="F:ATP binding"/>
    <property type="evidence" value="ECO:0007669"/>
    <property type="project" value="UniProtKB-UniRule"/>
</dbReference>
<dbReference type="PANTHER" id="PTHR11070">
    <property type="entry name" value="UVRD / RECB / PCRA DNA HELICASE FAMILY MEMBER"/>
    <property type="match status" value="1"/>
</dbReference>
<dbReference type="GO" id="GO:0033202">
    <property type="term" value="C:DNA helicase complex"/>
    <property type="evidence" value="ECO:0007669"/>
    <property type="project" value="TreeGrafter"/>
</dbReference>
<proteinExistence type="predicted"/>
<evidence type="ECO:0000313" key="18">
    <source>
        <dbReference type="EMBL" id="SDX81359.1"/>
    </source>
</evidence>
<evidence type="ECO:0000256" key="15">
    <source>
        <dbReference type="PROSITE-ProRule" id="PRU00560"/>
    </source>
</evidence>
<evidence type="ECO:0000256" key="1">
    <source>
        <dbReference type="ARBA" id="ARBA00022722"/>
    </source>
</evidence>
<dbReference type="PROSITE" id="PS51198">
    <property type="entry name" value="UVRD_HELICASE_ATP_BIND"/>
    <property type="match status" value="1"/>
</dbReference>
<dbReference type="GO" id="GO:0005829">
    <property type="term" value="C:cytosol"/>
    <property type="evidence" value="ECO:0007669"/>
    <property type="project" value="TreeGrafter"/>
</dbReference>
<feature type="binding site" evidence="15">
    <location>
        <begin position="22"/>
        <end position="29"/>
    </location>
    <ligand>
        <name>ATP</name>
        <dbReference type="ChEBI" id="CHEBI:30616"/>
    </ligand>
</feature>
<dbReference type="GO" id="GO:0004527">
    <property type="term" value="F:exonuclease activity"/>
    <property type="evidence" value="ECO:0007669"/>
    <property type="project" value="UniProtKB-KW"/>
</dbReference>
<sequence length="1142" mass="127307">MVADQAARLQALDPSCSFIVQAPAGSGKTGLLTQRFLVLLATVDEPEEIIAITFTRKAASEMRQRITQALRDASCLPAPEDAYAQQTWQLARSVLMRDQALDWQLLRNPSRLRIQTIDALCAQLVNQMPVHSKQGGVPAVAEDADGLYLEAARLTVLALEGEGEWSAAVAHLIQYLDNRLDKLQRLIADMLARRDQWLHHLAGITNADAIRKRLESALTDQITAAMRTLAENAPVEYRMELVDLARFAASQLAADASQNKIVHCECLQEWPGWRIKDRLYWEGLAALLLTQAGAWRKQVTKNEGFPAATSVRAIEVKKQLEEMKRRMRAVLAGLQGQESFRQQLLSLRRLPPEGYTDNEWETLQALFRLLKVAAGYLTLVFQERGQVDFAEITMAAIHALGEPDAPTDLALALDYRMRHVLVDEFQDTSFNQSELLARLTAGWQSGDGRTLFLVGDPMQSIYRFRQAEVGLFLDIRDRGFFGQIPVKFLRLSVNFRSQRGIVDWVNQYFPRILPYLDDVSTGAVSYASAEASHPLSHDKAVTVYPCLQRDDVAEAEQVVTIVQQAKKMQPDGKIAILVRTRSHLASIVPRLRQAGLRFQAVEIEHLAERPVIQDLTALTRALLHPGDRIAWLAVLRAPYCGLSLQDMYFIAGKDAGHIVVDSLHEPQRLAALSAEGCQRLQRVLPVLDCALATRDQISLRRSVEGAWIQLGGPACVPDETDLADAEVYFQLLEKLDETGHRPDVQELDERLAQLYALPDVAADDGLQIMTLHKAKGLEFDTVVLPGLGRQPRRDQEKLLNWLERRARSGALDLLCAPISAPGGDKNPISAYLLSIEKHKAALEDARLLYVAVTRAKHHLHLLGHISAKTDSQDEAMPVPAADTLLAKLWPAVVTDFQARLNAETAAQATEQSCTETQPGFNGRVCLAADWHPPGTPPAIQLPVVRQPTNLAVESVDFNWAGEPARLVGLVVHRLLQRIGMTGIEALEQHDLSRLEYAGRSLLRQLAIEPQYLDAAAQQVAVALKAICVDDPVGRWILSGRHVDMHCEWALSVSGNGAEASLNTIDRSFVDAAGTRWIIDYKTGTHTGSGIEEFIDREQLRYRSQLERYAEILSQMENRPIRLGIYFPLLSKWREWAYPPHST</sequence>
<dbReference type="EC" id="5.6.2.4" evidence="12"/>
<keyword evidence="1" id="KW-0540">Nuclease</keyword>
<dbReference type="Pfam" id="PF00580">
    <property type="entry name" value="UvrD-helicase"/>
    <property type="match status" value="1"/>
</dbReference>
<dbReference type="PANTHER" id="PTHR11070:SF2">
    <property type="entry name" value="ATP-DEPENDENT DNA HELICASE SRS2"/>
    <property type="match status" value="1"/>
</dbReference>
<feature type="domain" description="UvrD-like helicase ATP-binding" evidence="16">
    <location>
        <begin position="1"/>
        <end position="498"/>
    </location>
</feature>
<dbReference type="GO" id="GO:0043138">
    <property type="term" value="F:3'-5' DNA helicase activity"/>
    <property type="evidence" value="ECO:0007669"/>
    <property type="project" value="UniProtKB-EC"/>
</dbReference>
<dbReference type="Gene3D" id="3.90.320.10">
    <property type="match status" value="1"/>
</dbReference>
<gene>
    <name evidence="18" type="ORF">SAMN05421881_100925</name>
</gene>
<dbReference type="PROSITE" id="PS51217">
    <property type="entry name" value="UVRD_HELICASE_CTER"/>
    <property type="match status" value="1"/>
</dbReference>
<dbReference type="InterPro" id="IPR027417">
    <property type="entry name" value="P-loop_NTPase"/>
</dbReference>
<dbReference type="EMBL" id="FNOY01000009">
    <property type="protein sequence ID" value="SDX81359.1"/>
    <property type="molecule type" value="Genomic_DNA"/>
</dbReference>
<keyword evidence="2 15" id="KW-0547">Nucleotide-binding</keyword>
<comment type="catalytic activity">
    <reaction evidence="11">
        <text>Couples ATP hydrolysis with the unwinding of duplex DNA by translocating in the 3'-5' direction.</text>
        <dbReference type="EC" id="5.6.2.4"/>
    </reaction>
</comment>
<evidence type="ECO:0000256" key="4">
    <source>
        <dbReference type="ARBA" id="ARBA00022801"/>
    </source>
</evidence>
<evidence type="ECO:0000256" key="10">
    <source>
        <dbReference type="ARBA" id="ARBA00023235"/>
    </source>
</evidence>
<dbReference type="Pfam" id="PF13361">
    <property type="entry name" value="UvrD_C"/>
    <property type="match status" value="2"/>
</dbReference>